<dbReference type="GO" id="GO:0016787">
    <property type="term" value="F:hydrolase activity"/>
    <property type="evidence" value="ECO:0007669"/>
    <property type="project" value="UniProtKB-KW"/>
</dbReference>
<keyword evidence="3" id="KW-0460">Magnesium</keyword>
<dbReference type="Proteomes" id="UP000679575">
    <property type="component" value="Chromosome"/>
</dbReference>
<dbReference type="PANTHER" id="PTHR46470">
    <property type="entry name" value="N-ACYLNEURAMINATE-9-PHOSPHATASE"/>
    <property type="match status" value="1"/>
</dbReference>
<comment type="cofactor">
    <cofactor evidence="1">
        <name>Mg(2+)</name>
        <dbReference type="ChEBI" id="CHEBI:18420"/>
    </cofactor>
</comment>
<dbReference type="PANTHER" id="PTHR46470:SF4">
    <property type="entry name" value="5-AMINO-6-(5-PHOSPHO-D-RIBITYLAMINO)URACIL PHOSPHATASE YIGB"/>
    <property type="match status" value="1"/>
</dbReference>
<evidence type="ECO:0000313" key="4">
    <source>
        <dbReference type="EMBL" id="QUN06208.1"/>
    </source>
</evidence>
<dbReference type="NCBIfam" id="TIGR01549">
    <property type="entry name" value="HAD-SF-IA-v1"/>
    <property type="match status" value="1"/>
</dbReference>
<gene>
    <name evidence="4" type="ORF">KDN34_01680</name>
</gene>
<proteinExistence type="predicted"/>
<keyword evidence="5" id="KW-1185">Reference proteome</keyword>
<accession>A0ABX7YTY9</accession>
<dbReference type="Gene3D" id="1.20.120.1600">
    <property type="match status" value="1"/>
</dbReference>
<dbReference type="SFLD" id="SFLDS00003">
    <property type="entry name" value="Haloacid_Dehalogenase"/>
    <property type="match status" value="1"/>
</dbReference>
<keyword evidence="2 4" id="KW-0378">Hydrolase</keyword>
<dbReference type="EMBL" id="CP073587">
    <property type="protein sequence ID" value="QUN06208.1"/>
    <property type="molecule type" value="Genomic_DNA"/>
</dbReference>
<dbReference type="Gene3D" id="3.40.50.1000">
    <property type="entry name" value="HAD superfamily/HAD-like"/>
    <property type="match status" value="1"/>
</dbReference>
<evidence type="ECO:0000256" key="2">
    <source>
        <dbReference type="ARBA" id="ARBA00022801"/>
    </source>
</evidence>
<protein>
    <submittedName>
        <fullName evidence="4">HAD-IA family hydrolase</fullName>
    </submittedName>
</protein>
<evidence type="ECO:0000256" key="1">
    <source>
        <dbReference type="ARBA" id="ARBA00001946"/>
    </source>
</evidence>
<dbReference type="InterPro" id="IPR036412">
    <property type="entry name" value="HAD-like_sf"/>
</dbReference>
<evidence type="ECO:0000256" key="3">
    <source>
        <dbReference type="ARBA" id="ARBA00022842"/>
    </source>
</evidence>
<dbReference type="InterPro" id="IPR006439">
    <property type="entry name" value="HAD-SF_hydro_IA"/>
</dbReference>
<dbReference type="InterPro" id="IPR023214">
    <property type="entry name" value="HAD_sf"/>
</dbReference>
<dbReference type="RefSeq" id="WP_212595224.1">
    <property type="nucleotide sequence ID" value="NZ_CP073587.1"/>
</dbReference>
<dbReference type="SFLD" id="SFLDG01129">
    <property type="entry name" value="C1.5:_HAD__Beta-PGM__Phosphata"/>
    <property type="match status" value="1"/>
</dbReference>
<dbReference type="Pfam" id="PF00702">
    <property type="entry name" value="Hydrolase"/>
    <property type="match status" value="1"/>
</dbReference>
<reference evidence="4 5" key="1">
    <citation type="submission" date="2021-04" db="EMBL/GenBank/DDBJ databases">
        <title>Novel species identification of genus Shewanella.</title>
        <authorList>
            <person name="Liu G."/>
        </authorList>
    </citation>
    <scope>NUCLEOTIDE SEQUENCE [LARGE SCALE GENOMIC DNA]</scope>
    <source>
        <strain evidence="4 5">FJAT-54481</strain>
    </source>
</reference>
<sequence>MHSFLRLSPFRAISFDLDDTLYNNKPIIAAAEVQLLRWLQQQYPATAAWSQGDWRNLKLQVLSQQPQLIHDTSATRQAVLHRGLKRLGYDDTVARQGAIDGLNYFYQQRSDFKVSAAVLTLLRELAEYWPLVGITNGNVDEQAIGLDGVFSFVLHPGNGVRMKPFPDLFMMAAEKLDVTPAELLHVGDHPDTDVKGARMAGCQTIWLNPGYGQTARKLPGALLPHCSIASLAQLRPLLLTQHSLC</sequence>
<dbReference type="SUPFAM" id="SSF56784">
    <property type="entry name" value="HAD-like"/>
    <property type="match status" value="1"/>
</dbReference>
<name>A0ABX7YTY9_9GAMM</name>
<evidence type="ECO:0000313" key="5">
    <source>
        <dbReference type="Proteomes" id="UP000679575"/>
    </source>
</evidence>
<dbReference type="InterPro" id="IPR051400">
    <property type="entry name" value="HAD-like_hydrolase"/>
</dbReference>
<organism evidence="4 5">
    <name type="scientific">Shewanella yunxiaonensis</name>
    <dbReference type="NCBI Taxonomy" id="2829809"/>
    <lineage>
        <taxon>Bacteria</taxon>
        <taxon>Pseudomonadati</taxon>
        <taxon>Pseudomonadota</taxon>
        <taxon>Gammaproteobacteria</taxon>
        <taxon>Alteromonadales</taxon>
        <taxon>Shewanellaceae</taxon>
        <taxon>Shewanella</taxon>
    </lineage>
</organism>